<proteinExistence type="predicted"/>
<dbReference type="AlphaFoldDB" id="A0A813KSQ6"/>
<organism evidence="2 3">
    <name type="scientific">Polarella glacialis</name>
    <name type="common">Dinoflagellate</name>
    <dbReference type="NCBI Taxonomy" id="89957"/>
    <lineage>
        <taxon>Eukaryota</taxon>
        <taxon>Sar</taxon>
        <taxon>Alveolata</taxon>
        <taxon>Dinophyceae</taxon>
        <taxon>Suessiales</taxon>
        <taxon>Suessiaceae</taxon>
        <taxon>Polarella</taxon>
    </lineage>
</organism>
<accession>A0A813KSQ6</accession>
<protein>
    <submittedName>
        <fullName evidence="2">Uncharacterized protein</fullName>
    </submittedName>
</protein>
<reference evidence="2" key="1">
    <citation type="submission" date="2021-02" db="EMBL/GenBank/DDBJ databases">
        <authorList>
            <person name="Dougan E. K."/>
            <person name="Rhodes N."/>
            <person name="Thang M."/>
            <person name="Chan C."/>
        </authorList>
    </citation>
    <scope>NUCLEOTIDE SEQUENCE</scope>
</reference>
<dbReference type="Proteomes" id="UP000626109">
    <property type="component" value="Unassembled WGS sequence"/>
</dbReference>
<comment type="caution">
    <text evidence="2">The sequence shown here is derived from an EMBL/GenBank/DDBJ whole genome shotgun (WGS) entry which is preliminary data.</text>
</comment>
<evidence type="ECO:0000313" key="2">
    <source>
        <dbReference type="EMBL" id="CAE8711930.1"/>
    </source>
</evidence>
<evidence type="ECO:0000256" key="1">
    <source>
        <dbReference type="SAM" id="MobiDB-lite"/>
    </source>
</evidence>
<gene>
    <name evidence="2" type="ORF">PGLA2088_LOCUS36737</name>
</gene>
<dbReference type="EMBL" id="CAJNNW010032245">
    <property type="protein sequence ID" value="CAE8711930.1"/>
    <property type="molecule type" value="Genomic_DNA"/>
</dbReference>
<feature type="non-terminal residue" evidence="2">
    <location>
        <position position="130"/>
    </location>
</feature>
<name>A0A813KSQ6_POLGL</name>
<feature type="region of interest" description="Disordered" evidence="1">
    <location>
        <begin position="1"/>
        <end position="20"/>
    </location>
</feature>
<sequence>VPVNSAACHERTGSQGSEEECDELDLDHSFLGNLGDIGFGDGMMASEHVCHVELPWEGRTFGDSDDEHEEDFYYSGEGGQVSTLLLVWLQFTAPVAADEVIAFHNGQPGPAFRTQRAEVRCICFLQTEPS</sequence>
<evidence type="ECO:0000313" key="3">
    <source>
        <dbReference type="Proteomes" id="UP000626109"/>
    </source>
</evidence>